<dbReference type="Proteomes" id="UP000037696">
    <property type="component" value="Unassembled WGS sequence"/>
</dbReference>
<comment type="caution">
    <text evidence="2">The sequence shown here is derived from an EMBL/GenBank/DDBJ whole genome shotgun (WGS) entry which is preliminary data.</text>
</comment>
<keyword evidence="1" id="KW-0472">Membrane</keyword>
<protein>
    <submittedName>
        <fullName evidence="2">Uncharacterized protein</fullName>
    </submittedName>
</protein>
<feature type="transmembrane region" description="Helical" evidence="1">
    <location>
        <begin position="207"/>
        <end position="228"/>
    </location>
</feature>
<sequence>MGNKVSAVHGVKSDHFYDQGNAVNEIWVGDVEVISRLPFGDSDLEQAGWPKGDYPKIPWHHFIIPMQKRDESSNTTTNPSSLAMDPTPHTCPSWLPDHGYLGMYTRIHPDAASFIGALFLTFALLLWMYFTARLNRAFRTWQCVREASLRTPDTVAVRRKANGDLWIRIGQTYIVFVLSILCLVLGLPATAAGARKIDAATFVLSNGIWGGIGAIIGGLIIYPLGFWWDARKIQPVTSDEP</sequence>
<dbReference type="AlphaFoldDB" id="A0A0M9WF67"/>
<proteinExistence type="predicted"/>
<evidence type="ECO:0000313" key="2">
    <source>
        <dbReference type="EMBL" id="KOS42343.1"/>
    </source>
</evidence>
<reference evidence="2 3" key="1">
    <citation type="submission" date="2015-08" db="EMBL/GenBank/DDBJ databases">
        <title>Genome sequencing of Penicillium nordicum.</title>
        <authorList>
            <person name="Nguyen H.D."/>
            <person name="Seifert K.A."/>
        </authorList>
    </citation>
    <scope>NUCLEOTIDE SEQUENCE [LARGE SCALE GENOMIC DNA]</scope>
    <source>
        <strain evidence="2 3">DAOMC 185683</strain>
    </source>
</reference>
<feature type="transmembrane region" description="Helical" evidence="1">
    <location>
        <begin position="165"/>
        <end position="187"/>
    </location>
</feature>
<keyword evidence="1" id="KW-1133">Transmembrane helix</keyword>
<evidence type="ECO:0000256" key="1">
    <source>
        <dbReference type="SAM" id="Phobius"/>
    </source>
</evidence>
<gene>
    <name evidence="2" type="ORF">ACN38_g6757</name>
</gene>
<dbReference type="OrthoDB" id="4486746at2759"/>
<name>A0A0M9WF67_9EURO</name>
<evidence type="ECO:0000313" key="3">
    <source>
        <dbReference type="Proteomes" id="UP000037696"/>
    </source>
</evidence>
<keyword evidence="1" id="KW-0812">Transmembrane</keyword>
<feature type="transmembrane region" description="Helical" evidence="1">
    <location>
        <begin position="111"/>
        <end position="130"/>
    </location>
</feature>
<organism evidence="2 3">
    <name type="scientific">Penicillium nordicum</name>
    <dbReference type="NCBI Taxonomy" id="229535"/>
    <lineage>
        <taxon>Eukaryota</taxon>
        <taxon>Fungi</taxon>
        <taxon>Dikarya</taxon>
        <taxon>Ascomycota</taxon>
        <taxon>Pezizomycotina</taxon>
        <taxon>Eurotiomycetes</taxon>
        <taxon>Eurotiomycetidae</taxon>
        <taxon>Eurotiales</taxon>
        <taxon>Aspergillaceae</taxon>
        <taxon>Penicillium</taxon>
    </lineage>
</organism>
<accession>A0A0M9WF67</accession>
<keyword evidence="3" id="KW-1185">Reference proteome</keyword>
<dbReference type="EMBL" id="LHQQ01000108">
    <property type="protein sequence ID" value="KOS42343.1"/>
    <property type="molecule type" value="Genomic_DNA"/>
</dbReference>